<evidence type="ECO:0000313" key="3">
    <source>
        <dbReference type="EMBL" id="NMO23229.1"/>
    </source>
</evidence>
<reference evidence="3 4" key="1">
    <citation type="submission" date="2020-04" db="EMBL/GenBank/DDBJ databases">
        <title>Draft genome of Pyxidicoccus fallax type strain.</title>
        <authorList>
            <person name="Whitworth D.E."/>
        </authorList>
    </citation>
    <scope>NUCLEOTIDE SEQUENCE [LARGE SCALE GENOMIC DNA]</scope>
    <source>
        <strain evidence="3 4">DSM 14698</strain>
    </source>
</reference>
<organism evidence="3 4">
    <name type="scientific">Pyxidicoccus fallax</name>
    <dbReference type="NCBI Taxonomy" id="394095"/>
    <lineage>
        <taxon>Bacteria</taxon>
        <taxon>Pseudomonadati</taxon>
        <taxon>Myxococcota</taxon>
        <taxon>Myxococcia</taxon>
        <taxon>Myxococcales</taxon>
        <taxon>Cystobacterineae</taxon>
        <taxon>Myxococcaceae</taxon>
        <taxon>Pyxidicoccus</taxon>
    </lineage>
</organism>
<keyword evidence="4" id="KW-1185">Reference proteome</keyword>
<feature type="signal peptide" evidence="2">
    <location>
        <begin position="1"/>
        <end position="22"/>
    </location>
</feature>
<sequence>MMRARMALLAAALLLSACKEGKAPESEVPVDGPSTDPVSPTDILGDAHGTPRPEELVAAPAPVTGSAVVVGLEAGARGLASVAQVDVDLTVSGVRGRGTVEVEFVPPSGLPYERRSTVVEAEPAMSRTLRFSLPVAGTTVATSGMSGTWQARFFLDGAPLTTAAFTLEP</sequence>
<feature type="chain" id="PRO_5032967798" description="Lipoprotein" evidence="2">
    <location>
        <begin position="23"/>
        <end position="169"/>
    </location>
</feature>
<evidence type="ECO:0008006" key="5">
    <source>
        <dbReference type="Google" id="ProtNLM"/>
    </source>
</evidence>
<dbReference type="EMBL" id="JABBJJ010000559">
    <property type="protein sequence ID" value="NMO23229.1"/>
    <property type="molecule type" value="Genomic_DNA"/>
</dbReference>
<protein>
    <recommendedName>
        <fullName evidence="5">Lipoprotein</fullName>
    </recommendedName>
</protein>
<keyword evidence="2" id="KW-0732">Signal</keyword>
<proteinExistence type="predicted"/>
<dbReference type="PROSITE" id="PS51257">
    <property type="entry name" value="PROKAR_LIPOPROTEIN"/>
    <property type="match status" value="1"/>
</dbReference>
<evidence type="ECO:0000313" key="4">
    <source>
        <dbReference type="Proteomes" id="UP000518300"/>
    </source>
</evidence>
<comment type="caution">
    <text evidence="3">The sequence shown here is derived from an EMBL/GenBank/DDBJ whole genome shotgun (WGS) entry which is preliminary data.</text>
</comment>
<gene>
    <name evidence="3" type="ORF">HG543_51470</name>
</gene>
<dbReference type="Proteomes" id="UP000518300">
    <property type="component" value="Unassembled WGS sequence"/>
</dbReference>
<accession>A0A848M022</accession>
<name>A0A848M022_9BACT</name>
<dbReference type="AlphaFoldDB" id="A0A848M022"/>
<feature type="region of interest" description="Disordered" evidence="1">
    <location>
        <begin position="23"/>
        <end position="48"/>
    </location>
</feature>
<evidence type="ECO:0000256" key="1">
    <source>
        <dbReference type="SAM" id="MobiDB-lite"/>
    </source>
</evidence>
<evidence type="ECO:0000256" key="2">
    <source>
        <dbReference type="SAM" id="SignalP"/>
    </source>
</evidence>